<feature type="transmembrane region" description="Helical" evidence="2">
    <location>
        <begin position="108"/>
        <end position="127"/>
    </location>
</feature>
<name>A0A0G4G260_VITBC</name>
<feature type="region of interest" description="Disordered" evidence="1">
    <location>
        <begin position="60"/>
        <end position="85"/>
    </location>
</feature>
<feature type="transmembrane region" description="Helical" evidence="2">
    <location>
        <begin position="191"/>
        <end position="209"/>
    </location>
</feature>
<dbReference type="OrthoDB" id="361580at2759"/>
<dbReference type="PANTHER" id="PTHR43592">
    <property type="entry name" value="CAAX AMINO TERMINAL PROTEASE"/>
    <property type="match status" value="1"/>
</dbReference>
<dbReference type="GO" id="GO:0080120">
    <property type="term" value="P:CAAX-box protein maturation"/>
    <property type="evidence" value="ECO:0007669"/>
    <property type="project" value="UniProtKB-ARBA"/>
</dbReference>
<keyword evidence="2" id="KW-1133">Transmembrane helix</keyword>
<gene>
    <name evidence="4" type="ORF">Vbra_16735</name>
</gene>
<dbReference type="AlphaFoldDB" id="A0A0G4G260"/>
<dbReference type="EMBL" id="CDMY01000545">
    <property type="protein sequence ID" value="CEM21913.1"/>
    <property type="molecule type" value="Genomic_DNA"/>
</dbReference>
<organism evidence="4 5">
    <name type="scientific">Vitrella brassicaformis (strain CCMP3155)</name>
    <dbReference type="NCBI Taxonomy" id="1169540"/>
    <lineage>
        <taxon>Eukaryota</taxon>
        <taxon>Sar</taxon>
        <taxon>Alveolata</taxon>
        <taxon>Colpodellida</taxon>
        <taxon>Vitrellaceae</taxon>
        <taxon>Vitrella</taxon>
    </lineage>
</organism>
<reference evidence="4 5" key="1">
    <citation type="submission" date="2014-11" db="EMBL/GenBank/DDBJ databases">
        <authorList>
            <person name="Zhu J."/>
            <person name="Qi W."/>
            <person name="Song R."/>
        </authorList>
    </citation>
    <scope>NUCLEOTIDE SEQUENCE [LARGE SCALE GENOMIC DNA]</scope>
</reference>
<sequence>MLVLSRSCIAFPVQLIPNKYGLFQSIGLDSCAGLVALAAAYIGRVSMLTNRAAALRGHRDDKALPPVDGNRPNATTAVVTSGEDGQPDPLLPLSPYPWKIPVKSRPKALIVLALLILAYFSSGYGAVVFEWSLYGLSALGVPISIAMHRSLQVLLGHLLWVGTGCLILGIGLRPFFPPRGSWYRLQWRRSWLWWVVGGYYVSSLLFNGADVINQLVLPPSVFQEGGESVVTKMINPENNDILALAVGSIAPCVSAPWWEEVLYRGFTLPALSVFMPPWVALPVSAVLFAVHHMSIQSMIPLATLGLAWGILYMLSNNLLVTVLIHAMWNSRVFLGSFLGL</sequence>
<dbReference type="VEuPathDB" id="CryptoDB:Vbra_16735"/>
<accession>A0A0G4G260</accession>
<keyword evidence="2" id="KW-0472">Membrane</keyword>
<dbReference type="GO" id="GO:0004175">
    <property type="term" value="F:endopeptidase activity"/>
    <property type="evidence" value="ECO:0007669"/>
    <property type="project" value="UniProtKB-ARBA"/>
</dbReference>
<feature type="transmembrane region" description="Helical" evidence="2">
    <location>
        <begin position="20"/>
        <end position="42"/>
    </location>
</feature>
<dbReference type="InterPro" id="IPR003675">
    <property type="entry name" value="Rce1/LyrA-like_dom"/>
</dbReference>
<keyword evidence="5" id="KW-1185">Reference proteome</keyword>
<dbReference type="Pfam" id="PF02517">
    <property type="entry name" value="Rce1-like"/>
    <property type="match status" value="1"/>
</dbReference>
<dbReference type="PANTHER" id="PTHR43592:SF15">
    <property type="entry name" value="CAAX AMINO TERMINAL PROTEASE FAMILY PROTEIN"/>
    <property type="match status" value="1"/>
</dbReference>
<feature type="domain" description="CAAX prenyl protease 2/Lysostaphin resistance protein A-like" evidence="3">
    <location>
        <begin position="245"/>
        <end position="330"/>
    </location>
</feature>
<protein>
    <recommendedName>
        <fullName evidence="3">CAAX prenyl protease 2/Lysostaphin resistance protein A-like domain-containing protein</fullName>
    </recommendedName>
</protein>
<feature type="transmembrane region" description="Helical" evidence="2">
    <location>
        <begin position="270"/>
        <end position="290"/>
    </location>
</feature>
<evidence type="ECO:0000313" key="4">
    <source>
        <dbReference type="EMBL" id="CEM21913.1"/>
    </source>
</evidence>
<dbReference type="Proteomes" id="UP000041254">
    <property type="component" value="Unassembled WGS sequence"/>
</dbReference>
<evidence type="ECO:0000256" key="1">
    <source>
        <dbReference type="SAM" id="MobiDB-lite"/>
    </source>
</evidence>
<proteinExistence type="predicted"/>
<evidence type="ECO:0000259" key="3">
    <source>
        <dbReference type="Pfam" id="PF02517"/>
    </source>
</evidence>
<evidence type="ECO:0000313" key="5">
    <source>
        <dbReference type="Proteomes" id="UP000041254"/>
    </source>
</evidence>
<feature type="transmembrane region" description="Helical" evidence="2">
    <location>
        <begin position="302"/>
        <end position="328"/>
    </location>
</feature>
<keyword evidence="2" id="KW-0812">Transmembrane</keyword>
<dbReference type="STRING" id="1169540.A0A0G4G260"/>
<dbReference type="PhylomeDB" id="A0A0G4G260"/>
<feature type="transmembrane region" description="Helical" evidence="2">
    <location>
        <begin position="158"/>
        <end position="176"/>
    </location>
</feature>
<evidence type="ECO:0000256" key="2">
    <source>
        <dbReference type="SAM" id="Phobius"/>
    </source>
</evidence>
<dbReference type="InParanoid" id="A0A0G4G260"/>